<organism evidence="2 3">
    <name type="scientific">Chelativorans petroleitrophicus</name>
    <dbReference type="NCBI Taxonomy" id="2975484"/>
    <lineage>
        <taxon>Bacteria</taxon>
        <taxon>Pseudomonadati</taxon>
        <taxon>Pseudomonadota</taxon>
        <taxon>Alphaproteobacteria</taxon>
        <taxon>Hyphomicrobiales</taxon>
        <taxon>Phyllobacteriaceae</taxon>
        <taxon>Chelativorans</taxon>
    </lineage>
</organism>
<comment type="caution">
    <text evidence="2">The sequence shown here is derived from an EMBL/GenBank/DDBJ whole genome shotgun (WGS) entry which is preliminary data.</text>
</comment>
<reference evidence="2" key="1">
    <citation type="submission" date="2022-08" db="EMBL/GenBank/DDBJ databases">
        <title>Chelativorans sichuanense sp. nov., a paraffin oil-degrading bacterium isolated from a mixture of oil-based drill cuttings and paddy soil.</title>
        <authorList>
            <person name="Yu J."/>
            <person name="Liu H."/>
            <person name="Chen Q."/>
        </authorList>
    </citation>
    <scope>NUCLEOTIDE SEQUENCE</scope>
    <source>
        <strain evidence="2">SCAU 2101</strain>
    </source>
</reference>
<dbReference type="Proteomes" id="UP001149009">
    <property type="component" value="Unassembled WGS sequence"/>
</dbReference>
<sequence>MRIVRAAAAFLLPCLLLAGCQMVESDSGGSSVAGTPPQAEAPFFVGRWAAEEKLCQSAAWEITAERLSTPGHVVCEFNEVHESAAGYEIDATCMAEVPPAPYTLAVFYAQSVGALLIEGGPFEPVGLTACE</sequence>
<evidence type="ECO:0008006" key="4">
    <source>
        <dbReference type="Google" id="ProtNLM"/>
    </source>
</evidence>
<evidence type="ECO:0000313" key="3">
    <source>
        <dbReference type="Proteomes" id="UP001149009"/>
    </source>
</evidence>
<protein>
    <recommendedName>
        <fullName evidence="4">Lipoprotein</fullName>
    </recommendedName>
</protein>
<keyword evidence="1" id="KW-0732">Signal</keyword>
<evidence type="ECO:0000256" key="1">
    <source>
        <dbReference type="SAM" id="SignalP"/>
    </source>
</evidence>
<name>A0A9X2X5Z3_9HYPH</name>
<proteinExistence type="predicted"/>
<gene>
    <name evidence="2" type="ORF">NYR54_00380</name>
</gene>
<dbReference type="PROSITE" id="PS51257">
    <property type="entry name" value="PROKAR_LIPOPROTEIN"/>
    <property type="match status" value="1"/>
</dbReference>
<dbReference type="AlphaFoldDB" id="A0A9X2X5Z3"/>
<dbReference type="RefSeq" id="WP_261513363.1">
    <property type="nucleotide sequence ID" value="NZ_JAODNV010000001.1"/>
</dbReference>
<keyword evidence="3" id="KW-1185">Reference proteome</keyword>
<feature type="signal peptide" evidence="1">
    <location>
        <begin position="1"/>
        <end position="18"/>
    </location>
</feature>
<accession>A0A9X2X5Z3</accession>
<feature type="chain" id="PRO_5040724104" description="Lipoprotein" evidence="1">
    <location>
        <begin position="19"/>
        <end position="131"/>
    </location>
</feature>
<dbReference type="EMBL" id="JAODNV010000001">
    <property type="protein sequence ID" value="MCT8988754.1"/>
    <property type="molecule type" value="Genomic_DNA"/>
</dbReference>
<evidence type="ECO:0000313" key="2">
    <source>
        <dbReference type="EMBL" id="MCT8988754.1"/>
    </source>
</evidence>